<accession>A0AAW9QZP9</accession>
<dbReference type="InterPro" id="IPR001646">
    <property type="entry name" value="5peptide_repeat"/>
</dbReference>
<dbReference type="AlphaFoldDB" id="A0AAW9QZP9"/>
<dbReference type="RefSeq" id="WP_332867898.1">
    <property type="nucleotide sequence ID" value="NZ_JBAFSM010000107.1"/>
</dbReference>
<dbReference type="PANTHER" id="PTHR47485">
    <property type="entry name" value="THYLAKOID LUMENAL 17.4 KDA PROTEIN, CHLOROPLASTIC"/>
    <property type="match status" value="1"/>
</dbReference>
<comment type="caution">
    <text evidence="2">The sequence shown here is derived from an EMBL/GenBank/DDBJ whole genome shotgun (WGS) entry which is preliminary data.</text>
</comment>
<sequence>MRLLASFDRYPDSVCLNLEPIASDAREFELYLTLHLQSHSLPLLDGKITWGLKGGILDAVAGGCSIAPIGGERLDFRVSRVEVPDGYRWRLALKSPGTIFTGSIERIKLGSIEVKEEPYHLLARFSATPADISIVETEKLWRHDISPNKHAILERKLAFFLVETRLNPYLSYLSLGSGDVEIDKTATEPKDEEPAILARLKEDIERVYTADTDNFLELARWMDLDPLVDLAGADLLATELSGVSLGGADLDRVNFRGANLTDADLSESIAVHANFKGADLSGALLGNADLKYADFYRASLALSNLIGSDLEGANLVEANLSRANLSGARVFGARFGDNEGMTDELRESLLDRGAVFE</sequence>
<evidence type="ECO:0000313" key="2">
    <source>
        <dbReference type="EMBL" id="MEG3440427.1"/>
    </source>
</evidence>
<evidence type="ECO:0000313" key="3">
    <source>
        <dbReference type="Proteomes" id="UP001328733"/>
    </source>
</evidence>
<dbReference type="PANTHER" id="PTHR47485:SF1">
    <property type="entry name" value="THYLAKOID LUMENAL 17.4 KDA PROTEIN, CHLOROPLASTIC"/>
    <property type="match status" value="1"/>
</dbReference>
<proteinExistence type="predicted"/>
<keyword evidence="1" id="KW-0677">Repeat</keyword>
<evidence type="ECO:0000256" key="1">
    <source>
        <dbReference type="ARBA" id="ARBA00022737"/>
    </source>
</evidence>
<organism evidence="2 3">
    <name type="scientific">Pannus brasiliensis CCIBt3594</name>
    <dbReference type="NCBI Taxonomy" id="1427578"/>
    <lineage>
        <taxon>Bacteria</taxon>
        <taxon>Bacillati</taxon>
        <taxon>Cyanobacteriota</taxon>
        <taxon>Cyanophyceae</taxon>
        <taxon>Oscillatoriophycideae</taxon>
        <taxon>Chroococcales</taxon>
        <taxon>Microcystaceae</taxon>
        <taxon>Pannus</taxon>
    </lineage>
</organism>
<dbReference type="Gene3D" id="2.160.20.80">
    <property type="entry name" value="E3 ubiquitin-protein ligase SopA"/>
    <property type="match status" value="1"/>
</dbReference>
<name>A0AAW9QZP9_9CHRO</name>
<keyword evidence="3" id="KW-1185">Reference proteome</keyword>
<reference evidence="2 3" key="1">
    <citation type="submission" date="2024-01" db="EMBL/GenBank/DDBJ databases">
        <title>Genomic insights into the taxonomy and metabolism of the cyanobacterium Pannus brasiliensis CCIBt3594.</title>
        <authorList>
            <person name="Machado M."/>
            <person name="Botero N.B."/>
            <person name="Andreote A.P.D."/>
            <person name="Feitosa A.M.T."/>
            <person name="Popin R."/>
            <person name="Sivonen K."/>
            <person name="Fiore M.F."/>
        </authorList>
    </citation>
    <scope>NUCLEOTIDE SEQUENCE [LARGE SCALE GENOMIC DNA]</scope>
    <source>
        <strain evidence="2 3">CCIBt3594</strain>
    </source>
</reference>
<protein>
    <submittedName>
        <fullName evidence="2">Pentapeptide repeat-containing protein</fullName>
    </submittedName>
</protein>
<dbReference type="EMBL" id="JBAFSM010000107">
    <property type="protein sequence ID" value="MEG3440427.1"/>
    <property type="molecule type" value="Genomic_DNA"/>
</dbReference>
<gene>
    <name evidence="2" type="ORF">V0288_25120</name>
</gene>
<dbReference type="SUPFAM" id="SSF141571">
    <property type="entry name" value="Pentapeptide repeat-like"/>
    <property type="match status" value="1"/>
</dbReference>
<dbReference type="Pfam" id="PF00805">
    <property type="entry name" value="Pentapeptide"/>
    <property type="match status" value="2"/>
</dbReference>
<dbReference type="Proteomes" id="UP001328733">
    <property type="component" value="Unassembled WGS sequence"/>
</dbReference>